<feature type="domain" description="VWFD" evidence="5">
    <location>
        <begin position="233"/>
        <end position="417"/>
    </location>
</feature>
<feature type="transmembrane region" description="Helical" evidence="4">
    <location>
        <begin position="73"/>
        <end position="96"/>
    </location>
</feature>
<accession>A0AAD5LY63</accession>
<dbReference type="PROSITE" id="PS51233">
    <property type="entry name" value="VWFD"/>
    <property type="match status" value="1"/>
</dbReference>
<dbReference type="PANTHER" id="PTHR11339">
    <property type="entry name" value="EXTRACELLULAR MATRIX GLYCOPROTEIN RELATED"/>
    <property type="match status" value="1"/>
</dbReference>
<sequence>MERSRRHLSDGDDRTPMELTGSDHIGSSLVKCHRLAMAQKKDQQQYYDYLEMADAPGGTTSPEPPSTPFRASWLTAIGVTLMLMGAALGTATFWPFDKHGWQPWKVKFEAGEQATPEQVVVTGNRVAITFTNDILLDGRIAWATISVRPGFRASPPRWVEISSPSIRCSFRRFYFDANFPRTLDQRVACRSSGSSVHSNSGTRVKFDITFTYNPELKARPEKQSVNRELLSAGRCSAWGDPHLTTFDGVQYDFMAPGVFRYLETRNFLVQVFQEPCPPGRKGKNVPACYQGFSIAYADSVLRFFLENNTITVAKGSDELKWLEVAKLGGKTQGYRVFPLVDQSAYIDVTMGIWVNNYGYLNIAVQASPFLRDDSLVGLMGNWNGNQADDVRDRDQLVAAHGFSLTENLFTCDGDSCSKWLKPATTDDEDALLVPNDEPRLRKGYTTVNSTDIPKRTFTPRLPPAILAMATELDEEPAEVQPDIAARAYQLCNDAINSVPLCNKYVPNSQFFVFTVCLVDAINMGDLSVVDQTKLAYLRECRSVIESRLTATEDQPTEHARLEADRTTLEFGDLSQCPKECNGRGDCLAAGCGCHAGYTGYACEIEI</sequence>
<dbReference type="AlphaFoldDB" id="A0AAD5LY63"/>
<gene>
    <name evidence="6" type="ORF">P43SY_003402</name>
</gene>
<evidence type="ECO:0000256" key="1">
    <source>
        <dbReference type="ARBA" id="ARBA00023157"/>
    </source>
</evidence>
<reference evidence="6" key="1">
    <citation type="submission" date="2021-12" db="EMBL/GenBank/DDBJ databases">
        <title>Prjna785345.</title>
        <authorList>
            <person name="Rujirawat T."/>
            <person name="Krajaejun T."/>
        </authorList>
    </citation>
    <scope>NUCLEOTIDE SEQUENCE</scope>
    <source>
        <strain evidence="6">Pi057C3</strain>
    </source>
</reference>
<dbReference type="Gene3D" id="2.60.120.260">
    <property type="entry name" value="Galactose-binding domain-like"/>
    <property type="match status" value="1"/>
</dbReference>
<comment type="caution">
    <text evidence="6">The sequence shown here is derived from an EMBL/GenBank/DDBJ whole genome shotgun (WGS) entry which is preliminary data.</text>
</comment>
<evidence type="ECO:0000256" key="4">
    <source>
        <dbReference type="SAM" id="Phobius"/>
    </source>
</evidence>
<organism evidence="6 7">
    <name type="scientific">Pythium insidiosum</name>
    <name type="common">Pythiosis disease agent</name>
    <dbReference type="NCBI Taxonomy" id="114742"/>
    <lineage>
        <taxon>Eukaryota</taxon>
        <taxon>Sar</taxon>
        <taxon>Stramenopiles</taxon>
        <taxon>Oomycota</taxon>
        <taxon>Peronosporomycetes</taxon>
        <taxon>Pythiales</taxon>
        <taxon>Pythiaceae</taxon>
        <taxon>Pythium</taxon>
    </lineage>
</organism>
<dbReference type="Pfam" id="PF00094">
    <property type="entry name" value="VWD"/>
    <property type="match status" value="1"/>
</dbReference>
<keyword evidence="4" id="KW-0472">Membrane</keyword>
<feature type="region of interest" description="Disordered" evidence="3">
    <location>
        <begin position="1"/>
        <end position="22"/>
    </location>
</feature>
<keyword evidence="1" id="KW-1015">Disulfide bond</keyword>
<dbReference type="InterPro" id="IPR001846">
    <property type="entry name" value="VWF_type-D"/>
</dbReference>
<dbReference type="PANTHER" id="PTHR11339:SF395">
    <property type="entry name" value="GH18 DOMAIN-CONTAINING PROTEIN"/>
    <property type="match status" value="1"/>
</dbReference>
<name>A0AAD5LY63_PYTIN</name>
<proteinExistence type="predicted"/>
<dbReference type="Proteomes" id="UP001209570">
    <property type="component" value="Unassembled WGS sequence"/>
</dbReference>
<evidence type="ECO:0000313" key="6">
    <source>
        <dbReference type="EMBL" id="KAJ0397541.1"/>
    </source>
</evidence>
<feature type="compositionally biased region" description="Basic and acidic residues" evidence="3">
    <location>
        <begin position="1"/>
        <end position="16"/>
    </location>
</feature>
<keyword evidence="4" id="KW-1133">Transmembrane helix</keyword>
<keyword evidence="7" id="KW-1185">Reference proteome</keyword>
<evidence type="ECO:0000256" key="2">
    <source>
        <dbReference type="ARBA" id="ARBA00023180"/>
    </source>
</evidence>
<evidence type="ECO:0000256" key="3">
    <source>
        <dbReference type="SAM" id="MobiDB-lite"/>
    </source>
</evidence>
<dbReference type="EMBL" id="JAKCXM010000247">
    <property type="protein sequence ID" value="KAJ0397541.1"/>
    <property type="molecule type" value="Genomic_DNA"/>
</dbReference>
<evidence type="ECO:0000259" key="5">
    <source>
        <dbReference type="PROSITE" id="PS51233"/>
    </source>
</evidence>
<keyword evidence="4" id="KW-0812">Transmembrane</keyword>
<evidence type="ECO:0000313" key="7">
    <source>
        <dbReference type="Proteomes" id="UP001209570"/>
    </source>
</evidence>
<protein>
    <recommendedName>
        <fullName evidence="5">VWFD domain-containing protein</fullName>
    </recommendedName>
</protein>
<dbReference type="InterPro" id="IPR050780">
    <property type="entry name" value="Mucin_vWF_Thrombospondin_sf"/>
</dbReference>
<dbReference type="SMART" id="SM00216">
    <property type="entry name" value="VWD"/>
    <property type="match status" value="1"/>
</dbReference>
<keyword evidence="2" id="KW-0325">Glycoprotein</keyword>